<evidence type="ECO:0000313" key="7">
    <source>
        <dbReference type="EnsemblProtists" id="EKX42526"/>
    </source>
</evidence>
<feature type="transmembrane region" description="Helical" evidence="5">
    <location>
        <begin position="322"/>
        <end position="339"/>
    </location>
</feature>
<dbReference type="InterPro" id="IPR050186">
    <property type="entry name" value="TPT_transporter"/>
</dbReference>
<dbReference type="EMBL" id="JH993016">
    <property type="protein sequence ID" value="EKX42526.1"/>
    <property type="molecule type" value="Genomic_DNA"/>
</dbReference>
<feature type="transmembrane region" description="Helical" evidence="5">
    <location>
        <begin position="88"/>
        <end position="107"/>
    </location>
</feature>
<evidence type="ECO:0000313" key="6">
    <source>
        <dbReference type="EMBL" id="EKX42526.1"/>
    </source>
</evidence>
<feature type="transmembrane region" description="Helical" evidence="5">
    <location>
        <begin position="128"/>
        <end position="150"/>
    </location>
</feature>
<dbReference type="HOGENOM" id="CLU_040726_2_1_1"/>
<feature type="transmembrane region" description="Helical" evidence="5">
    <location>
        <begin position="262"/>
        <end position="285"/>
    </location>
</feature>
<protein>
    <recommendedName>
        <fullName evidence="9">Sugar phosphate transporter domain-containing protein</fullName>
    </recommendedName>
</protein>
<feature type="transmembrane region" description="Helical" evidence="5">
    <location>
        <begin position="170"/>
        <end position="188"/>
    </location>
</feature>
<reference evidence="7" key="3">
    <citation type="submission" date="2016-03" db="UniProtKB">
        <authorList>
            <consortium name="EnsemblProtists"/>
        </authorList>
    </citation>
    <scope>IDENTIFICATION</scope>
</reference>
<dbReference type="OrthoDB" id="417037at2759"/>
<proteinExistence type="predicted"/>
<gene>
    <name evidence="6" type="ORF">GUITHDRAFT_141195</name>
</gene>
<reference evidence="8" key="2">
    <citation type="submission" date="2012-11" db="EMBL/GenBank/DDBJ databases">
        <authorList>
            <person name="Kuo A."/>
            <person name="Curtis B.A."/>
            <person name="Tanifuji G."/>
            <person name="Burki F."/>
            <person name="Gruber A."/>
            <person name="Irimia M."/>
            <person name="Maruyama S."/>
            <person name="Arias M.C."/>
            <person name="Ball S.G."/>
            <person name="Gile G.H."/>
            <person name="Hirakawa Y."/>
            <person name="Hopkins J.F."/>
            <person name="Rensing S.A."/>
            <person name="Schmutz J."/>
            <person name="Symeonidi A."/>
            <person name="Elias M."/>
            <person name="Eveleigh R.J."/>
            <person name="Herman E.K."/>
            <person name="Klute M.J."/>
            <person name="Nakayama T."/>
            <person name="Obornik M."/>
            <person name="Reyes-Prieto A."/>
            <person name="Armbrust E.V."/>
            <person name="Aves S.J."/>
            <person name="Beiko R.G."/>
            <person name="Coutinho P."/>
            <person name="Dacks J.B."/>
            <person name="Durnford D.G."/>
            <person name="Fast N.M."/>
            <person name="Green B.R."/>
            <person name="Grisdale C."/>
            <person name="Hempe F."/>
            <person name="Henrissat B."/>
            <person name="Hoppner M.P."/>
            <person name="Ishida K.-I."/>
            <person name="Kim E."/>
            <person name="Koreny L."/>
            <person name="Kroth P.G."/>
            <person name="Liu Y."/>
            <person name="Malik S.-B."/>
            <person name="Maier U.G."/>
            <person name="McRose D."/>
            <person name="Mock T."/>
            <person name="Neilson J.A."/>
            <person name="Onodera N.T."/>
            <person name="Poole A.M."/>
            <person name="Pritham E.J."/>
            <person name="Richards T.A."/>
            <person name="Rocap G."/>
            <person name="Roy S.W."/>
            <person name="Sarai C."/>
            <person name="Schaack S."/>
            <person name="Shirato S."/>
            <person name="Slamovits C.H."/>
            <person name="Spencer D.F."/>
            <person name="Suzuki S."/>
            <person name="Worden A.Z."/>
            <person name="Zauner S."/>
            <person name="Barry K."/>
            <person name="Bell C."/>
            <person name="Bharti A.K."/>
            <person name="Crow J.A."/>
            <person name="Grimwood J."/>
            <person name="Kramer R."/>
            <person name="Lindquist E."/>
            <person name="Lucas S."/>
            <person name="Salamov A."/>
            <person name="McFadden G.I."/>
            <person name="Lane C.E."/>
            <person name="Keeling P.J."/>
            <person name="Gray M.W."/>
            <person name="Grigoriev I.V."/>
            <person name="Archibald J.M."/>
        </authorList>
    </citation>
    <scope>NUCLEOTIDE SEQUENCE</scope>
    <source>
        <strain evidence="8">CCMP2712</strain>
    </source>
</reference>
<evidence type="ECO:0008006" key="9">
    <source>
        <dbReference type="Google" id="ProtNLM"/>
    </source>
</evidence>
<evidence type="ECO:0000256" key="5">
    <source>
        <dbReference type="SAM" id="Phobius"/>
    </source>
</evidence>
<dbReference type="GeneID" id="17299131"/>
<sequence>MKPVEDESSVVTSGERRAREVCVHVHEGNHEAQHVQVVHLHSETERSSDKTGTPQAILSLVYAVFYCTTSIAMVATNKLVVSNFDFSFTSFLLLLQALTTIFLVQVFPITPTFSLHALRKLVPLSCFYLLNVTTGLLAVRLLTIPAYTSIKRLTPIYVLVFDFLLRGKRQSAMVICAVFLLLAGPLMVARGDMDFKFSSYAVGFAASATQALYLISVSHFNDAGFSEVELNYFNSIITTAPLLVGTFIFDRGLVHHAAWQKPWFLSSLALFSLLSAVFLFAATVLTSRCSGLTLSVMGQLKGLVQTWIGFLWFGKVNFVEEGFVGIGVSTAGAALYAYAKYDAKRGK</sequence>
<evidence type="ECO:0000256" key="1">
    <source>
        <dbReference type="ARBA" id="ARBA00004141"/>
    </source>
</evidence>
<feature type="transmembrane region" description="Helical" evidence="5">
    <location>
        <begin position="232"/>
        <end position="250"/>
    </location>
</feature>
<evidence type="ECO:0000256" key="2">
    <source>
        <dbReference type="ARBA" id="ARBA00022692"/>
    </source>
</evidence>
<dbReference type="eggNOG" id="KOG1444">
    <property type="taxonomic scope" value="Eukaryota"/>
</dbReference>
<evidence type="ECO:0000313" key="8">
    <source>
        <dbReference type="Proteomes" id="UP000011087"/>
    </source>
</evidence>
<dbReference type="AlphaFoldDB" id="L1J1Y0"/>
<keyword evidence="3 5" id="KW-1133">Transmembrane helix</keyword>
<dbReference type="PANTHER" id="PTHR11132">
    <property type="entry name" value="SOLUTE CARRIER FAMILY 35"/>
    <property type="match status" value="1"/>
</dbReference>
<accession>L1J1Y0</accession>
<keyword evidence="8" id="KW-1185">Reference proteome</keyword>
<dbReference type="STRING" id="905079.L1J1Y0"/>
<dbReference type="PaxDb" id="55529-EKX42526"/>
<evidence type="ECO:0000256" key="3">
    <source>
        <dbReference type="ARBA" id="ARBA00022989"/>
    </source>
</evidence>
<dbReference type="KEGG" id="gtt:GUITHDRAFT_141195"/>
<organism evidence="6">
    <name type="scientific">Guillardia theta (strain CCMP2712)</name>
    <name type="common">Cryptophyte</name>
    <dbReference type="NCBI Taxonomy" id="905079"/>
    <lineage>
        <taxon>Eukaryota</taxon>
        <taxon>Cryptophyceae</taxon>
        <taxon>Pyrenomonadales</taxon>
        <taxon>Geminigeraceae</taxon>
        <taxon>Guillardia</taxon>
    </lineage>
</organism>
<keyword evidence="4 5" id="KW-0472">Membrane</keyword>
<dbReference type="RefSeq" id="XP_005829506.1">
    <property type="nucleotide sequence ID" value="XM_005829449.1"/>
</dbReference>
<dbReference type="EnsemblProtists" id="EKX42526">
    <property type="protein sequence ID" value="EKX42526"/>
    <property type="gene ID" value="GUITHDRAFT_141195"/>
</dbReference>
<feature type="transmembrane region" description="Helical" evidence="5">
    <location>
        <begin position="200"/>
        <end position="220"/>
    </location>
</feature>
<evidence type="ECO:0000256" key="4">
    <source>
        <dbReference type="ARBA" id="ARBA00023136"/>
    </source>
</evidence>
<dbReference type="Proteomes" id="UP000011087">
    <property type="component" value="Unassembled WGS sequence"/>
</dbReference>
<dbReference type="OMA" id="GWKDPTM"/>
<name>L1J1Y0_GUITC</name>
<keyword evidence="2 5" id="KW-0812">Transmembrane</keyword>
<feature type="transmembrane region" description="Helical" evidence="5">
    <location>
        <begin position="56"/>
        <end position="76"/>
    </location>
</feature>
<reference evidence="6 8" key="1">
    <citation type="journal article" date="2012" name="Nature">
        <title>Algal genomes reveal evolutionary mosaicism and the fate of nucleomorphs.</title>
        <authorList>
            <consortium name="DOE Joint Genome Institute"/>
            <person name="Curtis B.A."/>
            <person name="Tanifuji G."/>
            <person name="Burki F."/>
            <person name="Gruber A."/>
            <person name="Irimia M."/>
            <person name="Maruyama S."/>
            <person name="Arias M.C."/>
            <person name="Ball S.G."/>
            <person name="Gile G.H."/>
            <person name="Hirakawa Y."/>
            <person name="Hopkins J.F."/>
            <person name="Kuo A."/>
            <person name="Rensing S.A."/>
            <person name="Schmutz J."/>
            <person name="Symeonidi A."/>
            <person name="Elias M."/>
            <person name="Eveleigh R.J."/>
            <person name="Herman E.K."/>
            <person name="Klute M.J."/>
            <person name="Nakayama T."/>
            <person name="Obornik M."/>
            <person name="Reyes-Prieto A."/>
            <person name="Armbrust E.V."/>
            <person name="Aves S.J."/>
            <person name="Beiko R.G."/>
            <person name="Coutinho P."/>
            <person name="Dacks J.B."/>
            <person name="Durnford D.G."/>
            <person name="Fast N.M."/>
            <person name="Green B.R."/>
            <person name="Grisdale C.J."/>
            <person name="Hempel F."/>
            <person name="Henrissat B."/>
            <person name="Hoppner M.P."/>
            <person name="Ishida K."/>
            <person name="Kim E."/>
            <person name="Koreny L."/>
            <person name="Kroth P.G."/>
            <person name="Liu Y."/>
            <person name="Malik S.B."/>
            <person name="Maier U.G."/>
            <person name="McRose D."/>
            <person name="Mock T."/>
            <person name="Neilson J.A."/>
            <person name="Onodera N.T."/>
            <person name="Poole A.M."/>
            <person name="Pritham E.J."/>
            <person name="Richards T.A."/>
            <person name="Rocap G."/>
            <person name="Roy S.W."/>
            <person name="Sarai C."/>
            <person name="Schaack S."/>
            <person name="Shirato S."/>
            <person name="Slamovits C.H."/>
            <person name="Spencer D.F."/>
            <person name="Suzuki S."/>
            <person name="Worden A.Z."/>
            <person name="Zauner S."/>
            <person name="Barry K."/>
            <person name="Bell C."/>
            <person name="Bharti A.K."/>
            <person name="Crow J.A."/>
            <person name="Grimwood J."/>
            <person name="Kramer R."/>
            <person name="Lindquist E."/>
            <person name="Lucas S."/>
            <person name="Salamov A."/>
            <person name="McFadden G.I."/>
            <person name="Lane C.E."/>
            <person name="Keeling P.J."/>
            <person name="Gray M.W."/>
            <person name="Grigoriev I.V."/>
            <person name="Archibald J.M."/>
        </authorList>
    </citation>
    <scope>NUCLEOTIDE SEQUENCE</scope>
    <source>
        <strain evidence="6 8">CCMP2712</strain>
    </source>
</reference>
<comment type="subcellular location">
    <subcellularLocation>
        <location evidence="1">Membrane</location>
        <topology evidence="1">Multi-pass membrane protein</topology>
    </subcellularLocation>
</comment>
<dbReference type="GO" id="GO:0016020">
    <property type="term" value="C:membrane"/>
    <property type="evidence" value="ECO:0007669"/>
    <property type="project" value="UniProtKB-SubCell"/>
</dbReference>